<protein>
    <submittedName>
        <fullName evidence="2">Uncharacterized protein</fullName>
    </submittedName>
</protein>
<dbReference type="EMBL" id="JASCZI010031816">
    <property type="protein sequence ID" value="MED6127482.1"/>
    <property type="molecule type" value="Genomic_DNA"/>
</dbReference>
<evidence type="ECO:0000313" key="3">
    <source>
        <dbReference type="Proteomes" id="UP001341840"/>
    </source>
</evidence>
<evidence type="ECO:0000313" key="2">
    <source>
        <dbReference type="EMBL" id="MED6127482.1"/>
    </source>
</evidence>
<reference evidence="2 3" key="1">
    <citation type="journal article" date="2023" name="Plants (Basel)">
        <title>Bridging the Gap: Combining Genomics and Transcriptomics Approaches to Understand Stylosanthes scabra, an Orphan Legume from the Brazilian Caatinga.</title>
        <authorList>
            <person name="Ferreira-Neto J.R.C."/>
            <person name="da Silva M.D."/>
            <person name="Binneck E."/>
            <person name="de Melo N.F."/>
            <person name="da Silva R.H."/>
            <person name="de Melo A.L.T.M."/>
            <person name="Pandolfi V."/>
            <person name="Bustamante F.O."/>
            <person name="Brasileiro-Vidal A.C."/>
            <person name="Benko-Iseppon A.M."/>
        </authorList>
    </citation>
    <scope>NUCLEOTIDE SEQUENCE [LARGE SCALE GENOMIC DNA]</scope>
    <source>
        <tissue evidence="2">Leaves</tissue>
    </source>
</reference>
<sequence length="227" mass="25269">MGMPVYSFVVQRELYQDCQAMAEGLMDESMSRVKEVSTKFENTSATMMGKELNGLNVGNPHLDAISQCELDTVSNLKRLRRFVGMEEEETVWSEKYMLDLMMGGYTKDYEIGLLDSDPMTHEFLIAKNDKDAAKTGPFKNNIGPTSAKYDDSCGSCPFPPEFGACTSRVLLHHDQTRFLNLPQIKNLLSCKVVSAVEQLCASPSSLSDENLACHSKTHSGEVRSEET</sequence>
<comment type="caution">
    <text evidence="2">The sequence shown here is derived from an EMBL/GenBank/DDBJ whole genome shotgun (WGS) entry which is preliminary data.</text>
</comment>
<feature type="region of interest" description="Disordered" evidence="1">
    <location>
        <begin position="206"/>
        <end position="227"/>
    </location>
</feature>
<gene>
    <name evidence="2" type="ORF">PIB30_088495</name>
</gene>
<proteinExistence type="predicted"/>
<feature type="compositionally biased region" description="Basic and acidic residues" evidence="1">
    <location>
        <begin position="218"/>
        <end position="227"/>
    </location>
</feature>
<dbReference type="Proteomes" id="UP001341840">
    <property type="component" value="Unassembled WGS sequence"/>
</dbReference>
<name>A0ABU6RU22_9FABA</name>
<evidence type="ECO:0000256" key="1">
    <source>
        <dbReference type="SAM" id="MobiDB-lite"/>
    </source>
</evidence>
<accession>A0ABU6RU22</accession>
<keyword evidence="3" id="KW-1185">Reference proteome</keyword>
<organism evidence="2 3">
    <name type="scientific">Stylosanthes scabra</name>
    <dbReference type="NCBI Taxonomy" id="79078"/>
    <lineage>
        <taxon>Eukaryota</taxon>
        <taxon>Viridiplantae</taxon>
        <taxon>Streptophyta</taxon>
        <taxon>Embryophyta</taxon>
        <taxon>Tracheophyta</taxon>
        <taxon>Spermatophyta</taxon>
        <taxon>Magnoliopsida</taxon>
        <taxon>eudicotyledons</taxon>
        <taxon>Gunneridae</taxon>
        <taxon>Pentapetalae</taxon>
        <taxon>rosids</taxon>
        <taxon>fabids</taxon>
        <taxon>Fabales</taxon>
        <taxon>Fabaceae</taxon>
        <taxon>Papilionoideae</taxon>
        <taxon>50 kb inversion clade</taxon>
        <taxon>dalbergioids sensu lato</taxon>
        <taxon>Dalbergieae</taxon>
        <taxon>Pterocarpus clade</taxon>
        <taxon>Stylosanthes</taxon>
    </lineage>
</organism>